<comment type="similarity">
    <text evidence="2 4">Belongs to the band 7/mec-2 family. Flotillin subfamily.</text>
</comment>
<comment type="subcellular location">
    <subcellularLocation>
        <location evidence="1">Membrane</location>
    </subcellularLocation>
</comment>
<sequence length="429" mass="46384">MGNCHTVGPNQVLVISGGCCQGGNPKPKLVVGGWGWAWACVSDVQRLTLEVMTLNPKCESVETAEGVAVTVTGVAQVKVMQGDFLATACEQFLGKSTAEIENVILQTLEGHLRAILGTLTVEEIYKDRDSFAKLVREVALPDVGKMGIEILSFTIKDIEDKVQYLDSLGKTQTAKVKRDADIGVAEANRDAGIREAECTKEMMDVKYSTQAKIADASREYQMNKAAFDQEVNTKKAEAELAYELQANKEKQKIREEEIQIQVVERRKQISVEEKEIERKEKELTATVKRPAEAESYKVQTLAQGQRTKTVAAAQADAEKIKMVGAAEAASIEAIGKAEAERMRQKAAAYKQYGDAAMMSLILESLPKIAAEVAAPLAKTEQIVMINDGGSNSVSSEVTKLVGQLPPAVQALTGIDLSKVLGKVPGAQAV</sequence>
<evidence type="ECO:0000313" key="6">
    <source>
        <dbReference type="Proteomes" id="UP001152795"/>
    </source>
</evidence>
<protein>
    <submittedName>
        <fullName evidence="5">Uncharacterized protein</fullName>
    </submittedName>
</protein>
<dbReference type="Pfam" id="PF01145">
    <property type="entry name" value="Band_7"/>
    <property type="match status" value="1"/>
</dbReference>
<dbReference type="InterPro" id="IPR001107">
    <property type="entry name" value="Band_7"/>
</dbReference>
<dbReference type="OrthoDB" id="6080404at2759"/>
<dbReference type="GO" id="GO:0045661">
    <property type="term" value="P:regulation of myoblast differentiation"/>
    <property type="evidence" value="ECO:0007669"/>
    <property type="project" value="TreeGrafter"/>
</dbReference>
<keyword evidence="6" id="KW-1185">Reference proteome</keyword>
<dbReference type="InterPro" id="IPR027705">
    <property type="entry name" value="Flotillin_fam"/>
</dbReference>
<proteinExistence type="inferred from homology"/>
<dbReference type="SUPFAM" id="SSF117892">
    <property type="entry name" value="Band 7/SPFH domain"/>
    <property type="match status" value="1"/>
</dbReference>
<keyword evidence="3" id="KW-0472">Membrane</keyword>
<dbReference type="SMART" id="SM00244">
    <property type="entry name" value="PHB"/>
    <property type="match status" value="1"/>
</dbReference>
<dbReference type="PANTHER" id="PTHR13806:SF46">
    <property type="entry name" value="FLOTILLIN-1-RELATED"/>
    <property type="match status" value="1"/>
</dbReference>
<dbReference type="EMBL" id="CACRXK020002174">
    <property type="protein sequence ID" value="CAB3993054.1"/>
    <property type="molecule type" value="Genomic_DNA"/>
</dbReference>
<organism evidence="5 6">
    <name type="scientific">Paramuricea clavata</name>
    <name type="common">Red gorgonian</name>
    <name type="synonym">Violescent sea-whip</name>
    <dbReference type="NCBI Taxonomy" id="317549"/>
    <lineage>
        <taxon>Eukaryota</taxon>
        <taxon>Metazoa</taxon>
        <taxon>Cnidaria</taxon>
        <taxon>Anthozoa</taxon>
        <taxon>Octocorallia</taxon>
        <taxon>Malacalcyonacea</taxon>
        <taxon>Plexauridae</taxon>
        <taxon>Paramuricea</taxon>
    </lineage>
</organism>
<dbReference type="AlphaFoldDB" id="A0A6S7GI07"/>
<evidence type="ECO:0000313" key="5">
    <source>
        <dbReference type="EMBL" id="CAB3993054.1"/>
    </source>
</evidence>
<evidence type="ECO:0000256" key="2">
    <source>
        <dbReference type="ARBA" id="ARBA00007161"/>
    </source>
</evidence>
<dbReference type="GO" id="GO:0031410">
    <property type="term" value="C:cytoplasmic vesicle"/>
    <property type="evidence" value="ECO:0007669"/>
    <property type="project" value="TreeGrafter"/>
</dbReference>
<dbReference type="GO" id="GO:0002020">
    <property type="term" value="F:protease binding"/>
    <property type="evidence" value="ECO:0007669"/>
    <property type="project" value="TreeGrafter"/>
</dbReference>
<name>A0A6S7GI07_PARCT</name>
<evidence type="ECO:0000256" key="1">
    <source>
        <dbReference type="ARBA" id="ARBA00004370"/>
    </source>
</evidence>
<dbReference type="Proteomes" id="UP001152795">
    <property type="component" value="Unassembled WGS sequence"/>
</dbReference>
<dbReference type="CDD" id="cd03399">
    <property type="entry name" value="SPFH_flotillin"/>
    <property type="match status" value="1"/>
</dbReference>
<comment type="caution">
    <text evidence="5">The sequence shown here is derived from an EMBL/GenBank/DDBJ whole genome shotgun (WGS) entry which is preliminary data.</text>
</comment>
<dbReference type="Gene3D" id="3.30.479.30">
    <property type="entry name" value="Band 7 domain"/>
    <property type="match status" value="1"/>
</dbReference>
<accession>A0A6S7GI07</accession>
<gene>
    <name evidence="5" type="ORF">PACLA_8A004853</name>
</gene>
<evidence type="ECO:0000256" key="3">
    <source>
        <dbReference type="ARBA" id="ARBA00023136"/>
    </source>
</evidence>
<reference evidence="5" key="1">
    <citation type="submission" date="2020-04" db="EMBL/GenBank/DDBJ databases">
        <authorList>
            <person name="Alioto T."/>
            <person name="Alioto T."/>
            <person name="Gomez Garrido J."/>
        </authorList>
    </citation>
    <scope>NUCLEOTIDE SEQUENCE</scope>
    <source>
        <strain evidence="5">A484AB</strain>
    </source>
</reference>
<dbReference type="PANTHER" id="PTHR13806">
    <property type="entry name" value="FLOTILLIN-RELATED"/>
    <property type="match status" value="1"/>
</dbReference>
<dbReference type="GO" id="GO:0016600">
    <property type="term" value="C:flotillin complex"/>
    <property type="evidence" value="ECO:0007669"/>
    <property type="project" value="TreeGrafter"/>
</dbReference>
<dbReference type="InterPro" id="IPR036013">
    <property type="entry name" value="Band_7/SPFH_dom_sf"/>
</dbReference>
<dbReference type="GO" id="GO:0072659">
    <property type="term" value="P:protein localization to plasma membrane"/>
    <property type="evidence" value="ECO:0007669"/>
    <property type="project" value="TreeGrafter"/>
</dbReference>
<evidence type="ECO:0000256" key="4">
    <source>
        <dbReference type="RuleBase" id="RU366054"/>
    </source>
</evidence>